<dbReference type="GO" id="GO:0009231">
    <property type="term" value="P:riboflavin biosynthetic process"/>
    <property type="evidence" value="ECO:0007669"/>
    <property type="project" value="UniProtKB-UniRule"/>
</dbReference>
<comment type="function">
    <text evidence="7">Catalyzes the formation of 6,7-dimethyl-8-ribityllumazine by condensation of 5-amino-6-(D-ribitylamino)uracil with 3,4-dihydroxy-2-butanone 4-phosphate. This is the penultimate step in the biosynthesis of riboflavin.</text>
</comment>
<dbReference type="KEGG" id="pfu:PF0063"/>
<name>A0A5C0XNA2_PYRFU</name>
<feature type="active site" description="Proton donor" evidence="7">
    <location>
        <position position="87"/>
    </location>
</feature>
<accession>A0A5C0XNA2</accession>
<comment type="catalytic activity">
    <reaction evidence="6 7">
        <text>(2S)-2-hydroxy-3-oxobutyl phosphate + 5-amino-6-(D-ribitylamino)uracil = 6,7-dimethyl-8-(1-D-ribityl)lumazine + phosphate + 2 H2O + H(+)</text>
        <dbReference type="Rhea" id="RHEA:26152"/>
        <dbReference type="ChEBI" id="CHEBI:15377"/>
        <dbReference type="ChEBI" id="CHEBI:15378"/>
        <dbReference type="ChEBI" id="CHEBI:15934"/>
        <dbReference type="ChEBI" id="CHEBI:43474"/>
        <dbReference type="ChEBI" id="CHEBI:58201"/>
        <dbReference type="ChEBI" id="CHEBI:58830"/>
        <dbReference type="EC" id="2.5.1.78"/>
    </reaction>
</comment>
<feature type="binding site" evidence="7">
    <location>
        <begin position="79"/>
        <end position="81"/>
    </location>
    <ligand>
        <name>5-amino-6-(D-ribitylamino)uracil</name>
        <dbReference type="ChEBI" id="CHEBI:15934"/>
    </ligand>
</feature>
<comment type="similarity">
    <text evidence="2 7">Belongs to the DMRL synthase family.</text>
</comment>
<dbReference type="GeneID" id="41711850"/>
<feature type="binding site" evidence="7">
    <location>
        <position position="112"/>
    </location>
    <ligand>
        <name>5-amino-6-(D-ribitylamino)uracil</name>
        <dbReference type="ChEBI" id="CHEBI:15934"/>
    </ligand>
</feature>
<feature type="binding site" evidence="7">
    <location>
        <begin position="84"/>
        <end position="85"/>
    </location>
    <ligand>
        <name>(2S)-2-hydroxy-3-oxobutyl phosphate</name>
        <dbReference type="ChEBI" id="CHEBI:58830"/>
    </ligand>
</feature>
<dbReference type="EC" id="2.5.1.78" evidence="3 7"/>
<dbReference type="EMBL" id="CP023154">
    <property type="protein sequence ID" value="QEK77798.1"/>
    <property type="molecule type" value="Genomic_DNA"/>
</dbReference>
<evidence type="ECO:0000313" key="9">
    <source>
        <dbReference type="Proteomes" id="UP000324354"/>
    </source>
</evidence>
<dbReference type="Pfam" id="PF00885">
    <property type="entry name" value="DMRL_synthase"/>
    <property type="match status" value="1"/>
</dbReference>
<evidence type="ECO:0000256" key="3">
    <source>
        <dbReference type="ARBA" id="ARBA00012664"/>
    </source>
</evidence>
<dbReference type="AlphaFoldDB" id="A0A5C0XNA2"/>
<feature type="binding site" evidence="7">
    <location>
        <position position="24"/>
    </location>
    <ligand>
        <name>5-amino-6-(D-ribitylamino)uracil</name>
        <dbReference type="ChEBI" id="CHEBI:15934"/>
    </ligand>
</feature>
<dbReference type="SMR" id="A0A5C0XNA2"/>
<dbReference type="InterPro" id="IPR002180">
    <property type="entry name" value="LS/RS"/>
</dbReference>
<dbReference type="Proteomes" id="UP000324354">
    <property type="component" value="Chromosome"/>
</dbReference>
<keyword evidence="4 7" id="KW-0686">Riboflavin biosynthesis</keyword>
<evidence type="ECO:0000313" key="8">
    <source>
        <dbReference type="EMBL" id="QEK77798.1"/>
    </source>
</evidence>
<dbReference type="HAMAP" id="MF_00178">
    <property type="entry name" value="Lumazine_synth"/>
    <property type="match status" value="1"/>
</dbReference>
<dbReference type="RefSeq" id="WP_011011175.1">
    <property type="nucleotide sequence ID" value="NC_003413.1"/>
</dbReference>
<feature type="binding site" evidence="7">
    <location>
        <position position="126"/>
    </location>
    <ligand>
        <name>(2S)-2-hydroxy-3-oxobutyl phosphate</name>
        <dbReference type="ChEBI" id="CHEBI:58830"/>
    </ligand>
</feature>
<protein>
    <recommendedName>
        <fullName evidence="3 7">6,7-dimethyl-8-ribityllumazine synthase</fullName>
        <shortName evidence="7">DMRL synthase</shortName>
        <shortName evidence="7">LS</shortName>
        <shortName evidence="7">Lumazine synthase</shortName>
        <ecNumber evidence="3 7">2.5.1.78</ecNumber>
    </recommendedName>
</protein>
<evidence type="ECO:0000256" key="2">
    <source>
        <dbReference type="ARBA" id="ARBA00007424"/>
    </source>
</evidence>
<dbReference type="NCBIfam" id="TIGR00114">
    <property type="entry name" value="lumazine-synth"/>
    <property type="match status" value="1"/>
</dbReference>
<dbReference type="OrthoDB" id="7610at2157"/>
<evidence type="ECO:0000256" key="7">
    <source>
        <dbReference type="HAMAP-Rule" id="MF_00178"/>
    </source>
</evidence>
<feature type="binding site" evidence="7">
    <location>
        <begin position="56"/>
        <end position="58"/>
    </location>
    <ligand>
        <name>5-amino-6-(D-ribitylamino)uracil</name>
        <dbReference type="ChEBI" id="CHEBI:15934"/>
    </ligand>
</feature>
<evidence type="ECO:0000256" key="6">
    <source>
        <dbReference type="ARBA" id="ARBA00048785"/>
    </source>
</evidence>
<reference evidence="8 9" key="1">
    <citation type="submission" date="2017-08" db="EMBL/GenBank/DDBJ databases">
        <title>Resequencing and Reannotation of the genome of Pyrococcus furiosus type strain DSM3638.</title>
        <authorList>
            <person name="Reichelt R.M."/>
            <person name="Bunk B."/>
        </authorList>
    </citation>
    <scope>NUCLEOTIDE SEQUENCE [LARGE SCALE GENOMIC DNA]</scope>
    <source>
        <strain evidence="8 9">DSM 3638</strain>
    </source>
</reference>
<comment type="pathway">
    <text evidence="1 7">Cofactor biosynthesis; riboflavin biosynthesis; riboflavin from 2-hydroxy-3-oxobutyl phosphate and 5-amino-6-(D-ribitylamino)uracil: step 1/2.</text>
</comment>
<dbReference type="GeneID" id="13301046"/>
<dbReference type="CDD" id="cd09209">
    <property type="entry name" value="Lumazine_synthase-I"/>
    <property type="match status" value="1"/>
</dbReference>
<evidence type="ECO:0000256" key="4">
    <source>
        <dbReference type="ARBA" id="ARBA00022619"/>
    </source>
</evidence>
<dbReference type="PANTHER" id="PTHR21058">
    <property type="entry name" value="6,7-DIMETHYL-8-RIBITYLLUMAZINE SYNTHASE DMRL SYNTHASE LUMAZINE SYNTHASE"/>
    <property type="match status" value="1"/>
</dbReference>
<dbReference type="Gene3D" id="3.40.50.960">
    <property type="entry name" value="Lumazine/riboflavin synthase"/>
    <property type="match status" value="1"/>
</dbReference>
<dbReference type="GO" id="GO:0000906">
    <property type="term" value="F:6,7-dimethyl-8-ribityllumazine synthase activity"/>
    <property type="evidence" value="ECO:0007669"/>
    <property type="project" value="UniProtKB-UniRule"/>
</dbReference>
<organism evidence="8 9">
    <name type="scientific">Pyrococcus furiosus (strain ATCC 43587 / DSM 3638 / JCM 8422 / Vc1)</name>
    <dbReference type="NCBI Taxonomy" id="186497"/>
    <lineage>
        <taxon>Archaea</taxon>
        <taxon>Methanobacteriati</taxon>
        <taxon>Methanobacteriota</taxon>
        <taxon>Thermococci</taxon>
        <taxon>Thermococcales</taxon>
        <taxon>Thermococcaceae</taxon>
        <taxon>Pyrococcus</taxon>
    </lineage>
</organism>
<evidence type="ECO:0000256" key="5">
    <source>
        <dbReference type="ARBA" id="ARBA00022679"/>
    </source>
</evidence>
<gene>
    <name evidence="7" type="primary">ribH</name>
    <name evidence="8" type="ORF">PFDSM3638_00240</name>
</gene>
<proteinExistence type="inferred from homology"/>
<keyword evidence="5 7" id="KW-0808">Transferase</keyword>
<dbReference type="UniPathway" id="UPA00275">
    <property type="reaction ID" value="UER00404"/>
</dbReference>
<dbReference type="PANTHER" id="PTHR21058:SF0">
    <property type="entry name" value="6,7-DIMETHYL-8-RIBITYLLUMAZINE SYNTHASE"/>
    <property type="match status" value="1"/>
</dbReference>
<dbReference type="GO" id="GO:0009349">
    <property type="term" value="C:riboflavin synthase complex"/>
    <property type="evidence" value="ECO:0007669"/>
    <property type="project" value="UniProtKB-UniRule"/>
</dbReference>
<dbReference type="SUPFAM" id="SSF52121">
    <property type="entry name" value="Lumazine synthase"/>
    <property type="match status" value="1"/>
</dbReference>
<sequence>MKVRTFEGDYRGEGLRIAVVVSRFNDLLTEELLKGALDCFKRHGVEEVHIFRVPGSFEIPITVKKIAKRGYDAILALGVLIKGETRHFELVASQVSRGIAQVSLEEGIPVIFGIVPAEDEIQAISRSGIKSNRGFEYALTTIEMANLFRKLGENNER</sequence>
<evidence type="ECO:0000256" key="1">
    <source>
        <dbReference type="ARBA" id="ARBA00004917"/>
    </source>
</evidence>
<dbReference type="InterPro" id="IPR034964">
    <property type="entry name" value="LS"/>
</dbReference>
<dbReference type="InterPro" id="IPR036467">
    <property type="entry name" value="LS/RS_sf"/>
</dbReference>